<gene>
    <name evidence="1" type="ORF">OMM_04185</name>
</gene>
<sequence>MISLKNRIRTLLKKHVRVYLLNLALETLDPPPYLNDFQKHNNFHVIPVFKDDAIDSQVRRLQMALMAFTRLEQIVFTGGWHNACLKYTLNNTLSGIPRIQFVDRIDHPLAAQVCFESKTVHVIVRVDHEFVF</sequence>
<evidence type="ECO:0000313" key="1">
    <source>
        <dbReference type="EMBL" id="ETR69058.1"/>
    </source>
</evidence>
<name>A0A1V1P2M9_9BACT</name>
<dbReference type="Proteomes" id="UP000189670">
    <property type="component" value="Unassembled WGS sequence"/>
</dbReference>
<evidence type="ECO:0000313" key="2">
    <source>
        <dbReference type="Proteomes" id="UP000189670"/>
    </source>
</evidence>
<dbReference type="EMBL" id="ATBP01000750">
    <property type="protein sequence ID" value="ETR69058.1"/>
    <property type="molecule type" value="Genomic_DNA"/>
</dbReference>
<dbReference type="AlphaFoldDB" id="A0A1V1P2M9"/>
<reference evidence="2" key="1">
    <citation type="submission" date="2012-11" db="EMBL/GenBank/DDBJ databases">
        <authorList>
            <person name="Lucero-Rivera Y.E."/>
            <person name="Tovar-Ramirez D."/>
        </authorList>
    </citation>
    <scope>NUCLEOTIDE SEQUENCE [LARGE SCALE GENOMIC DNA]</scope>
    <source>
        <strain evidence="2">Araruama</strain>
    </source>
</reference>
<comment type="caution">
    <text evidence="1">The sequence shown here is derived from an EMBL/GenBank/DDBJ whole genome shotgun (WGS) entry which is preliminary data.</text>
</comment>
<proteinExistence type="predicted"/>
<organism evidence="1 2">
    <name type="scientific">Candidatus Magnetoglobus multicellularis str. Araruama</name>
    <dbReference type="NCBI Taxonomy" id="890399"/>
    <lineage>
        <taxon>Bacteria</taxon>
        <taxon>Pseudomonadati</taxon>
        <taxon>Thermodesulfobacteriota</taxon>
        <taxon>Desulfobacteria</taxon>
        <taxon>Desulfobacterales</taxon>
        <taxon>Desulfobacteraceae</taxon>
        <taxon>Candidatus Magnetoglobus</taxon>
    </lineage>
</organism>
<accession>A0A1V1P2M9</accession>
<protein>
    <submittedName>
        <fullName evidence="1">Uncharacterized protein</fullName>
    </submittedName>
</protein>